<keyword evidence="2" id="KW-1185">Reference proteome</keyword>
<organism evidence="1 2">
    <name type="scientific">Rhamnusium bicolor</name>
    <dbReference type="NCBI Taxonomy" id="1586634"/>
    <lineage>
        <taxon>Eukaryota</taxon>
        <taxon>Metazoa</taxon>
        <taxon>Ecdysozoa</taxon>
        <taxon>Arthropoda</taxon>
        <taxon>Hexapoda</taxon>
        <taxon>Insecta</taxon>
        <taxon>Pterygota</taxon>
        <taxon>Neoptera</taxon>
        <taxon>Endopterygota</taxon>
        <taxon>Coleoptera</taxon>
        <taxon>Polyphaga</taxon>
        <taxon>Cucujiformia</taxon>
        <taxon>Chrysomeloidea</taxon>
        <taxon>Cerambycidae</taxon>
        <taxon>Lepturinae</taxon>
        <taxon>Rhagiini</taxon>
        <taxon>Rhamnusium</taxon>
    </lineage>
</organism>
<accession>A0AAV8XI03</accession>
<dbReference type="EMBL" id="JANEYF010003210">
    <property type="protein sequence ID" value="KAJ8938263.1"/>
    <property type="molecule type" value="Genomic_DNA"/>
</dbReference>
<evidence type="ECO:0000313" key="1">
    <source>
        <dbReference type="EMBL" id="KAJ8938263.1"/>
    </source>
</evidence>
<comment type="caution">
    <text evidence="1">The sequence shown here is derived from an EMBL/GenBank/DDBJ whole genome shotgun (WGS) entry which is preliminary data.</text>
</comment>
<sequence length="206" mass="23026">MNSGMAQLDNLGQQIEESVYQGLEPVRAIEIVFNMKGGIGGTTIATHLPQGKKFIIRNNQIYLCSRSISDEDGSCNGTLTTFQVNNKKDYCYYKNSYSIVNNYICIGGNSILVTNNNIICNSNTETPALLITINEFNKLCDEISKTVEYKYIANPSDPAHVEIPNKNKHVKCRNNQPGVCIFSESQSISQFQQNKIQSDNYSTVFI</sequence>
<evidence type="ECO:0000313" key="2">
    <source>
        <dbReference type="Proteomes" id="UP001162156"/>
    </source>
</evidence>
<reference evidence="1" key="1">
    <citation type="journal article" date="2023" name="Insect Mol. Biol.">
        <title>Genome sequencing provides insights into the evolution of gene families encoding plant cell wall-degrading enzymes in longhorned beetles.</title>
        <authorList>
            <person name="Shin N.R."/>
            <person name="Okamura Y."/>
            <person name="Kirsch R."/>
            <person name="Pauchet Y."/>
        </authorList>
    </citation>
    <scope>NUCLEOTIDE SEQUENCE</scope>
    <source>
        <strain evidence="1">RBIC_L_NR</strain>
    </source>
</reference>
<dbReference type="AlphaFoldDB" id="A0AAV8XI03"/>
<gene>
    <name evidence="1" type="ORF">NQ314_011543</name>
</gene>
<dbReference type="Proteomes" id="UP001162156">
    <property type="component" value="Unassembled WGS sequence"/>
</dbReference>
<protein>
    <submittedName>
        <fullName evidence="1">Uncharacterized protein</fullName>
    </submittedName>
</protein>
<proteinExistence type="predicted"/>
<name>A0AAV8XI03_9CUCU</name>